<accession>E0TGS8</accession>
<evidence type="ECO:0000313" key="2">
    <source>
        <dbReference type="Proteomes" id="UP000001302"/>
    </source>
</evidence>
<organism evidence="1 2">
    <name type="scientific">Parvularcula bermudensis (strain ATCC BAA-594 / HTCC2503 / KCTC 12087)</name>
    <dbReference type="NCBI Taxonomy" id="314260"/>
    <lineage>
        <taxon>Bacteria</taxon>
        <taxon>Pseudomonadati</taxon>
        <taxon>Pseudomonadota</taxon>
        <taxon>Alphaproteobacteria</taxon>
        <taxon>Parvularculales</taxon>
        <taxon>Parvularculaceae</taxon>
        <taxon>Parvularcula</taxon>
    </lineage>
</organism>
<name>E0TGS8_PARBH</name>
<protein>
    <submittedName>
        <fullName evidence="1">Uncharacterized protein</fullName>
    </submittedName>
</protein>
<dbReference type="AlphaFoldDB" id="E0TGS8"/>
<proteinExistence type="predicted"/>
<evidence type="ECO:0000313" key="1">
    <source>
        <dbReference type="EMBL" id="ADM10687.1"/>
    </source>
</evidence>
<dbReference type="KEGG" id="pbr:PB2503_13249"/>
<dbReference type="STRING" id="314260.PB2503_13249"/>
<keyword evidence="2" id="KW-1185">Reference proteome</keyword>
<dbReference type="Proteomes" id="UP000001302">
    <property type="component" value="Chromosome"/>
</dbReference>
<reference evidence="1 2" key="2">
    <citation type="journal article" date="2011" name="J. Bacteriol.">
        <title>Complete genome sequence of strain HTCC2503T of Parvularcula bermudensis, the type species of the order "Parvularculales" in the class Alphaproteobacteria.</title>
        <authorList>
            <person name="Oh H.M."/>
            <person name="Kang I."/>
            <person name="Vergin K.L."/>
            <person name="Kang D."/>
            <person name="Rhee K.H."/>
            <person name="Giovannoni S.J."/>
            <person name="Cho J.C."/>
        </authorList>
    </citation>
    <scope>NUCLEOTIDE SEQUENCE [LARGE SCALE GENOMIC DNA]</scope>
    <source>
        <strain evidence="2">ATCC BAA-594 / HTCC2503 / KCTC 12087</strain>
    </source>
</reference>
<dbReference type="EMBL" id="CP002156">
    <property type="protein sequence ID" value="ADM10687.1"/>
    <property type="molecule type" value="Genomic_DNA"/>
</dbReference>
<reference evidence="2" key="1">
    <citation type="submission" date="2010-08" db="EMBL/GenBank/DDBJ databases">
        <title>Genome sequence of Parvularcula bermudensis HTCC2503.</title>
        <authorList>
            <person name="Kang D.-M."/>
            <person name="Oh H.-M."/>
            <person name="Cho J.-C."/>
        </authorList>
    </citation>
    <scope>NUCLEOTIDE SEQUENCE [LARGE SCALE GENOMIC DNA]</scope>
    <source>
        <strain evidence="2">ATCC BAA-594 / HTCC2503 / KCTC 12087</strain>
    </source>
</reference>
<gene>
    <name evidence="1" type="ordered locus">PB2503_13249</name>
</gene>
<sequence>MKTLFLKIVSLLKREDGTAAIESCMFSPLLVLSALAISDIGDRASSRMDLDQALRAGSQVAMLNTTNDVAIEGAALMALGESVKGTVDLEGNCSINKTCIDVTHYCECSDGLSSPCDELCPTLYPPSAFVSISVKRRIDGLLFPDTHVHAKTEVRLR</sequence>
<dbReference type="HOGENOM" id="CLU_1676167_0_0_5"/>